<feature type="region of interest" description="Disordered" evidence="5">
    <location>
        <begin position="430"/>
        <end position="514"/>
    </location>
</feature>
<evidence type="ECO:0000256" key="3">
    <source>
        <dbReference type="ARBA" id="ARBA00022729"/>
    </source>
</evidence>
<evidence type="ECO:0000256" key="6">
    <source>
        <dbReference type="SAM" id="Phobius"/>
    </source>
</evidence>
<keyword evidence="6" id="KW-0472">Membrane</keyword>
<evidence type="ECO:0000256" key="4">
    <source>
        <dbReference type="ARBA" id="ARBA00023088"/>
    </source>
</evidence>
<dbReference type="Proteomes" id="UP001500058">
    <property type="component" value="Unassembled WGS sequence"/>
</dbReference>
<evidence type="ECO:0000256" key="1">
    <source>
        <dbReference type="ARBA" id="ARBA00022512"/>
    </source>
</evidence>
<evidence type="ECO:0000256" key="7">
    <source>
        <dbReference type="SAM" id="SignalP"/>
    </source>
</evidence>
<dbReference type="InterPro" id="IPR019931">
    <property type="entry name" value="LPXTG_anchor"/>
</dbReference>
<feature type="domain" description="Gram-positive cocci surface proteins LPxTG" evidence="8">
    <location>
        <begin position="509"/>
        <end position="542"/>
    </location>
</feature>
<protein>
    <recommendedName>
        <fullName evidence="8">Gram-positive cocci surface proteins LPxTG domain-containing protein</fullName>
    </recommendedName>
</protein>
<organism evidence="9 10">
    <name type="scientific">Streptomyces glaucosporus</name>
    <dbReference type="NCBI Taxonomy" id="284044"/>
    <lineage>
        <taxon>Bacteria</taxon>
        <taxon>Bacillati</taxon>
        <taxon>Actinomycetota</taxon>
        <taxon>Actinomycetes</taxon>
        <taxon>Kitasatosporales</taxon>
        <taxon>Streptomycetaceae</taxon>
        <taxon>Streptomyces</taxon>
    </lineage>
</organism>
<reference evidence="9 10" key="1">
    <citation type="journal article" date="2019" name="Int. J. Syst. Evol. Microbiol.">
        <title>The Global Catalogue of Microorganisms (GCM) 10K type strain sequencing project: providing services to taxonomists for standard genome sequencing and annotation.</title>
        <authorList>
            <consortium name="The Broad Institute Genomics Platform"/>
            <consortium name="The Broad Institute Genome Sequencing Center for Infectious Disease"/>
            <person name="Wu L."/>
            <person name="Ma J."/>
        </authorList>
    </citation>
    <scope>NUCLEOTIDE SEQUENCE [LARGE SCALE GENOMIC DNA]</scope>
    <source>
        <strain evidence="9 10">JCM 6921</strain>
    </source>
</reference>
<dbReference type="PROSITE" id="PS50847">
    <property type="entry name" value="GRAM_POS_ANCHORING"/>
    <property type="match status" value="1"/>
</dbReference>
<evidence type="ECO:0000259" key="8">
    <source>
        <dbReference type="PROSITE" id="PS50847"/>
    </source>
</evidence>
<feature type="compositionally biased region" description="Gly residues" evidence="5">
    <location>
        <begin position="479"/>
        <end position="507"/>
    </location>
</feature>
<proteinExistence type="predicted"/>
<evidence type="ECO:0000313" key="10">
    <source>
        <dbReference type="Proteomes" id="UP001500058"/>
    </source>
</evidence>
<name>A0ABN3IVF8_9ACTN</name>
<feature type="transmembrane region" description="Helical" evidence="6">
    <location>
        <begin position="518"/>
        <end position="538"/>
    </location>
</feature>
<sequence length="542" mass="54004">MRGLAAAAAIGLAAAAAGPVPAASADEPTRAWAVIDAPDRIALPVPSAGGGPVAPHAGYGFYDGGETFPAPENVRFVIDATGLEGVATIAANHESCTAEGAVVTCVDDGSLHAPWEPFTLTAVPGAGLGAKGTLTYEVTADRATGDTASSEVVVGAPELVVGTLPDRKGLKPGDTVELPLTVRNTGTLPTERIDLRLRGVPGLTFTSRPENCRFMPDDSYDGPGVHCAVEHELAPGGTAVLDEPLEVRVTEKALATWIDYSATAVPAGSPGDPNGTPGTGAPLGMEPAGGGDFEDDGSGTVELLADNHADFAARGGGITRAKGDPGSGTVSFGVVNNGPAAAYRRDRKPLLYVDVTLPEGVTAVGNPVDEEPDEDASGECLVYGDGDGTGRFEPGHRRYLCPQAPTEEPGRGQTYTLEVRIAEGAEKAGNEGTVRLVPGPEGFSADDPDAANDTARITFARTPGEGPEPSPSPSEPAGGADGGKDGNGGPEGGSGSSGGNGAEGPGGSLASTGTSGTVTAAAAAALLAAGGAAVLLAVRRRS</sequence>
<keyword evidence="2" id="KW-0964">Secreted</keyword>
<accession>A0ABN3IVF8</accession>
<evidence type="ECO:0000256" key="5">
    <source>
        <dbReference type="SAM" id="MobiDB-lite"/>
    </source>
</evidence>
<feature type="chain" id="PRO_5045945231" description="Gram-positive cocci surface proteins LPxTG domain-containing protein" evidence="7">
    <location>
        <begin position="23"/>
        <end position="542"/>
    </location>
</feature>
<keyword evidence="1" id="KW-0134">Cell wall</keyword>
<keyword evidence="6" id="KW-0812">Transmembrane</keyword>
<evidence type="ECO:0000313" key="9">
    <source>
        <dbReference type="EMBL" id="GAA2413559.1"/>
    </source>
</evidence>
<gene>
    <name evidence="9" type="ORF">GCM10010420_48890</name>
</gene>
<feature type="signal peptide" evidence="7">
    <location>
        <begin position="1"/>
        <end position="22"/>
    </location>
</feature>
<evidence type="ECO:0000256" key="2">
    <source>
        <dbReference type="ARBA" id="ARBA00022525"/>
    </source>
</evidence>
<keyword evidence="3 7" id="KW-0732">Signal</keyword>
<dbReference type="EMBL" id="BAAATJ010000030">
    <property type="protein sequence ID" value="GAA2413559.1"/>
    <property type="molecule type" value="Genomic_DNA"/>
</dbReference>
<keyword evidence="4" id="KW-0572">Peptidoglycan-anchor</keyword>
<keyword evidence="10" id="KW-1185">Reference proteome</keyword>
<comment type="caution">
    <text evidence="9">The sequence shown here is derived from an EMBL/GenBank/DDBJ whole genome shotgun (WGS) entry which is preliminary data.</text>
</comment>
<keyword evidence="6" id="KW-1133">Transmembrane helix</keyword>